<proteinExistence type="predicted"/>
<feature type="domain" description="Chitin-binding type-2" evidence="2">
    <location>
        <begin position="31"/>
        <end position="89"/>
    </location>
</feature>
<reference evidence="3" key="2">
    <citation type="submission" date="2014-03" db="EMBL/GenBank/DDBJ databases">
        <title>The whipworm genome and dual-species transcriptomics of an intimate host-pathogen interaction.</title>
        <authorList>
            <person name="Foth B.J."/>
            <person name="Tsai I.J."/>
            <person name="Reid A.J."/>
            <person name="Bancroft A.J."/>
            <person name="Nichol S."/>
            <person name="Tracey A."/>
            <person name="Holroyd N."/>
            <person name="Cotton J.A."/>
            <person name="Stanley E.J."/>
            <person name="Zarowiecki M."/>
            <person name="Liu J.Z."/>
            <person name="Huckvale T."/>
            <person name="Cooper P.J."/>
            <person name="Grencis R.K."/>
            <person name="Berriman M."/>
        </authorList>
    </citation>
    <scope>NUCLEOTIDE SEQUENCE [LARGE SCALE GENOMIC DNA]</scope>
</reference>
<feature type="domain" description="Chitin-binding type-2" evidence="2">
    <location>
        <begin position="191"/>
        <end position="250"/>
    </location>
</feature>
<feature type="non-terminal residue" evidence="3">
    <location>
        <position position="1"/>
    </location>
</feature>
<sequence length="397" mass="43018">LCRICLNSGCFAGPKCESRGFSYIQQATVGDICQIDRFAIPHGEATTYVQCVQPTVDRVNLGIWTLKSCEEGTIFDAAKRNCTKLSQGEEKGFEPSKDAAQFSNLYAEETCLRHPPAMTYNSDGTCTCPTAVSIVLCPCPPKPPISKPRPCPYGLYLILHNNLHIFPFSATSGTGTSSYGSGGGGGHGSSQLCSWMMDPLVADPHGTRSYLQCVPDPAYKYCGHWKRRPCAPNTVFSVTIQVCVFQDDGIPTPTPQICISGVFIGFCNYQMQCPGMSQCTSVPISGYPQPAPAPAPAPAGGPTYPPGHPGTHGSMPGYYPSGMFMDYQTRQVKKGKRLVPLRFQRNAPAFYPNAEDWEEGQVASKTWKHQHIGNVGQATVLNVCCHIGKPNSVQIFL</sequence>
<dbReference type="GO" id="GO:0005576">
    <property type="term" value="C:extracellular region"/>
    <property type="evidence" value="ECO:0007669"/>
    <property type="project" value="InterPro"/>
</dbReference>
<dbReference type="InterPro" id="IPR036508">
    <property type="entry name" value="Chitin-bd_dom_sf"/>
</dbReference>
<gene>
    <name evidence="3" type="ORF">TTRE_0000532001</name>
</gene>
<dbReference type="OrthoDB" id="5829832at2759"/>
<evidence type="ECO:0000256" key="1">
    <source>
        <dbReference type="SAM" id="MobiDB-lite"/>
    </source>
</evidence>
<name>A0A077Z9A1_TRITR</name>
<keyword evidence="4" id="KW-1185">Reference proteome</keyword>
<dbReference type="SUPFAM" id="SSF57625">
    <property type="entry name" value="Invertebrate chitin-binding proteins"/>
    <property type="match status" value="1"/>
</dbReference>
<dbReference type="InterPro" id="IPR002557">
    <property type="entry name" value="Chitin-bd_dom"/>
</dbReference>
<feature type="compositionally biased region" description="Pro residues" evidence="1">
    <location>
        <begin position="291"/>
        <end position="308"/>
    </location>
</feature>
<dbReference type="EMBL" id="HG806109">
    <property type="protein sequence ID" value="CDW57037.1"/>
    <property type="molecule type" value="Genomic_DNA"/>
</dbReference>
<dbReference type="SMART" id="SM00494">
    <property type="entry name" value="ChtBD2"/>
    <property type="match status" value="2"/>
</dbReference>
<evidence type="ECO:0000259" key="2">
    <source>
        <dbReference type="SMART" id="SM00494"/>
    </source>
</evidence>
<organism evidence="3 4">
    <name type="scientific">Trichuris trichiura</name>
    <name type="common">Whipworm</name>
    <name type="synonym">Trichocephalus trichiurus</name>
    <dbReference type="NCBI Taxonomy" id="36087"/>
    <lineage>
        <taxon>Eukaryota</taxon>
        <taxon>Metazoa</taxon>
        <taxon>Ecdysozoa</taxon>
        <taxon>Nematoda</taxon>
        <taxon>Enoplea</taxon>
        <taxon>Dorylaimia</taxon>
        <taxon>Trichinellida</taxon>
        <taxon>Trichuridae</taxon>
        <taxon>Trichuris</taxon>
    </lineage>
</organism>
<evidence type="ECO:0000313" key="4">
    <source>
        <dbReference type="Proteomes" id="UP000030665"/>
    </source>
</evidence>
<protein>
    <submittedName>
        <fullName evidence="3">CBM 14 domain containing protein</fullName>
    </submittedName>
</protein>
<accession>A0A077Z9A1</accession>
<feature type="region of interest" description="Disordered" evidence="1">
    <location>
        <begin position="291"/>
        <end position="312"/>
    </location>
</feature>
<evidence type="ECO:0000313" key="3">
    <source>
        <dbReference type="EMBL" id="CDW57037.1"/>
    </source>
</evidence>
<dbReference type="Proteomes" id="UP000030665">
    <property type="component" value="Unassembled WGS sequence"/>
</dbReference>
<reference evidence="3" key="1">
    <citation type="submission" date="2014-01" db="EMBL/GenBank/DDBJ databases">
        <authorList>
            <person name="Aslett M."/>
        </authorList>
    </citation>
    <scope>NUCLEOTIDE SEQUENCE</scope>
</reference>
<dbReference type="GO" id="GO:0008061">
    <property type="term" value="F:chitin binding"/>
    <property type="evidence" value="ECO:0007669"/>
    <property type="project" value="InterPro"/>
</dbReference>
<dbReference type="STRING" id="36087.A0A077Z9A1"/>
<dbReference type="AlphaFoldDB" id="A0A077Z9A1"/>